<evidence type="ECO:0000256" key="1">
    <source>
        <dbReference type="SAM" id="MobiDB-lite"/>
    </source>
</evidence>
<keyword evidence="3" id="KW-1185">Reference proteome</keyword>
<feature type="compositionally biased region" description="Low complexity" evidence="1">
    <location>
        <begin position="672"/>
        <end position="701"/>
    </location>
</feature>
<feature type="compositionally biased region" description="Basic and acidic residues" evidence="1">
    <location>
        <begin position="499"/>
        <end position="510"/>
    </location>
</feature>
<feature type="compositionally biased region" description="Low complexity" evidence="1">
    <location>
        <begin position="98"/>
        <end position="112"/>
    </location>
</feature>
<feature type="compositionally biased region" description="Low complexity" evidence="1">
    <location>
        <begin position="314"/>
        <end position="331"/>
    </location>
</feature>
<dbReference type="OrthoDB" id="10664325at2759"/>
<gene>
    <name evidence="2" type="ORF">KFE25_007196</name>
</gene>
<feature type="compositionally biased region" description="Gly residues" evidence="1">
    <location>
        <begin position="511"/>
        <end position="520"/>
    </location>
</feature>
<dbReference type="AlphaFoldDB" id="A0A8J6CD18"/>
<sequence>MADDDELFSTWQLLTAEHHRNYARVGQRLSRPTITWRLKRLPRVAYAGRSPMHDARPIRGRVPFAREPEPALATAEQPAAPRIGLARSSSMPGFRLNTAASPSARTPSARARWVGATESFRSVEPLRAARPGTRSAARSGRGQRVGVSPAPTFSLGAAEGNAPSIADRRTDSRRDGSSPFDQPPHAEPLGARGSTSERELDWEMRHGSGTAPASAGWPSSHSHGDDGARDAGGDAWRWMRQRTPRATPPRSEARGARGGSEEEDDAERGLVWHDSYTGRSRRVSLAHVEALLSARARAPGGGDAPLSPSRAQGGARPARSTSPASSGRAPGAVLLAAQRGDGVPVVRDVPQLETGDGVSALWPLGTWRAMRAQASAPRASLGARSDDAAPVSPSAHARYRTPPLSPGAPPVPRNGGRSRSPDRLDASGGRQRWAETGASGRAGAWASGRAPPYDGSEVGGGSPPPFDLERRRRSPSPASPRGSQAARTRSGHALASRLGDARGRALERAGGDGGESGGTLSGAHARRLSPRAHKVSDAMSHAGVLLDAISRRDARGDSRRGSPDWPGARTPARDAAGASASGARTPASASGVWGASELGRAEAGWSSPFAPRGAPFQRPAQLGGSARAGSPFERARSHGSWDGWTGSRSGGAAHGEGVATGGAWHSEREASYAESGGESDGASGRESGRASAGSASAASSDGRSERHSRRRGGGARTRTRGDVRSPRGARSPSSVGWGPTGTVRVGQSPASAAGGRTPRLDGHRLYGRPRPQSGGRNADAGTSGKWLADEDEGAGSEASEGGRKQRAGGGGAAAVRVKLFVEGAERDELQPMGRALAHEVALRAAGGCAVRWVPAPVPHVRISSALELLAEGAVLHALAIAARECAPDILVLVRWYCAPGGDAPERLRARWEAAVGAVGALADVRLAQAAVSCPPGRRVVDVVLQASEALGGASGAGAGAWPGWGAWPEARLARALGLMLCHVRYGHAEGCGYVLRAPSQLRTVLREHGRPLGVLCAQSGAHAVLVQRPHGTVGEHAPAGRGLLLVFGHRWAASKARALIEQWLRKEQSASAAVFSPAVTLRAPRESGGPSGDNSGSAPEAERGGEDGPGDSE</sequence>
<evidence type="ECO:0000313" key="3">
    <source>
        <dbReference type="Proteomes" id="UP000751190"/>
    </source>
</evidence>
<feature type="compositionally biased region" description="Low complexity" evidence="1">
    <location>
        <begin position="566"/>
        <end position="591"/>
    </location>
</feature>
<accession>A0A8J6CD18</accession>
<proteinExistence type="predicted"/>
<name>A0A8J6CD18_DIALT</name>
<feature type="region of interest" description="Disordered" evidence="1">
    <location>
        <begin position="124"/>
        <end position="276"/>
    </location>
</feature>
<feature type="compositionally biased region" description="Basic and acidic residues" evidence="1">
    <location>
        <begin position="166"/>
        <end position="176"/>
    </location>
</feature>
<feature type="compositionally biased region" description="Basic and acidic residues" evidence="1">
    <location>
        <begin position="195"/>
        <end position="206"/>
    </location>
</feature>
<feature type="compositionally biased region" description="Low complexity" evidence="1">
    <location>
        <begin position="437"/>
        <end position="450"/>
    </location>
</feature>
<organism evidence="2 3">
    <name type="scientific">Diacronema lutheri</name>
    <name type="common">Unicellular marine alga</name>
    <name type="synonym">Monochrysis lutheri</name>
    <dbReference type="NCBI Taxonomy" id="2081491"/>
    <lineage>
        <taxon>Eukaryota</taxon>
        <taxon>Haptista</taxon>
        <taxon>Haptophyta</taxon>
        <taxon>Pavlovophyceae</taxon>
        <taxon>Pavlovales</taxon>
        <taxon>Pavlovaceae</taxon>
        <taxon>Diacronema</taxon>
    </lineage>
</organism>
<feature type="compositionally biased region" description="Basic and acidic residues" evidence="1">
    <location>
        <begin position="549"/>
        <end position="562"/>
    </location>
</feature>
<feature type="region of interest" description="Disordered" evidence="1">
    <location>
        <begin position="377"/>
        <end position="809"/>
    </location>
</feature>
<feature type="region of interest" description="Disordered" evidence="1">
    <location>
        <begin position="296"/>
        <end position="331"/>
    </location>
</feature>
<protein>
    <submittedName>
        <fullName evidence="2">Uncharacterized protein</fullName>
    </submittedName>
</protein>
<reference evidence="2" key="1">
    <citation type="submission" date="2021-05" db="EMBL/GenBank/DDBJ databases">
        <title>The genome of the haptophyte Pavlova lutheri (Diacronema luteri, Pavlovales) - a model for lipid biosynthesis in eukaryotic algae.</title>
        <authorList>
            <person name="Hulatt C.J."/>
            <person name="Posewitz M.C."/>
        </authorList>
    </citation>
    <scope>NUCLEOTIDE SEQUENCE</scope>
    <source>
        <strain evidence="2">NIVA-4/92</strain>
    </source>
</reference>
<evidence type="ECO:0000313" key="2">
    <source>
        <dbReference type="EMBL" id="KAG8468144.1"/>
    </source>
</evidence>
<comment type="caution">
    <text evidence="2">The sequence shown here is derived from an EMBL/GenBank/DDBJ whole genome shotgun (WGS) entry which is preliminary data.</text>
</comment>
<feature type="region of interest" description="Disordered" evidence="1">
    <location>
        <begin position="85"/>
        <end position="112"/>
    </location>
</feature>
<dbReference type="EMBL" id="JAGTXO010000005">
    <property type="protein sequence ID" value="KAG8468144.1"/>
    <property type="molecule type" value="Genomic_DNA"/>
</dbReference>
<feature type="compositionally biased region" description="Pro residues" evidence="1">
    <location>
        <begin position="403"/>
        <end position="412"/>
    </location>
</feature>
<feature type="compositionally biased region" description="Low complexity" evidence="1">
    <location>
        <begin position="475"/>
        <end position="487"/>
    </location>
</feature>
<feature type="compositionally biased region" description="Basic and acidic residues" evidence="1">
    <location>
        <begin position="222"/>
        <end position="232"/>
    </location>
</feature>
<feature type="compositionally biased region" description="Gly residues" evidence="1">
    <location>
        <begin position="648"/>
        <end position="660"/>
    </location>
</feature>
<dbReference type="Proteomes" id="UP000751190">
    <property type="component" value="Unassembled WGS sequence"/>
</dbReference>
<feature type="region of interest" description="Disordered" evidence="1">
    <location>
        <begin position="1071"/>
        <end position="1113"/>
    </location>
</feature>
<feature type="compositionally biased region" description="Basic residues" evidence="1">
    <location>
        <begin position="524"/>
        <end position="533"/>
    </location>
</feature>